<accession>A0A6S6TTF5</accession>
<feature type="domain" description="3-hydroxyisobutyrate dehydrogenase-like NAD-binding" evidence="5">
    <location>
        <begin position="168"/>
        <end position="287"/>
    </location>
</feature>
<reference evidence="6" key="1">
    <citation type="submission" date="2020-01" db="EMBL/GenBank/DDBJ databases">
        <authorList>
            <person name="Meier V. D."/>
            <person name="Meier V D."/>
        </authorList>
    </citation>
    <scope>NUCLEOTIDE SEQUENCE</scope>
    <source>
        <strain evidence="6">HLG_WM_MAG_09</strain>
    </source>
</reference>
<dbReference type="PANTHER" id="PTHR43060:SF15">
    <property type="entry name" value="3-HYDROXYISOBUTYRATE DEHYDROGENASE-LIKE 1, MITOCHONDRIAL-RELATED"/>
    <property type="match status" value="1"/>
</dbReference>
<dbReference type="InterPro" id="IPR015815">
    <property type="entry name" value="HIBADH-related"/>
</dbReference>
<dbReference type="EMBL" id="CACVAT010000384">
    <property type="protein sequence ID" value="CAA6824032.1"/>
    <property type="molecule type" value="Genomic_DNA"/>
</dbReference>
<evidence type="ECO:0000259" key="5">
    <source>
        <dbReference type="Pfam" id="PF14833"/>
    </source>
</evidence>
<proteinExistence type="predicted"/>
<feature type="domain" description="6-phosphogluconate dehydrogenase NADP-binding" evidence="4">
    <location>
        <begin position="6"/>
        <end position="165"/>
    </location>
</feature>
<protein>
    <submittedName>
        <fullName evidence="6">2-hydroxy-3-oxopropionate reductase (EC)</fullName>
        <ecNumber evidence="6">1.1.1.60</ecNumber>
    </submittedName>
</protein>
<dbReference type="PANTHER" id="PTHR43060">
    <property type="entry name" value="3-HYDROXYISOBUTYRATE DEHYDROGENASE-LIKE 1, MITOCHONDRIAL-RELATED"/>
    <property type="match status" value="1"/>
</dbReference>
<organism evidence="6">
    <name type="scientific">uncultured Thiotrichaceae bacterium</name>
    <dbReference type="NCBI Taxonomy" id="298394"/>
    <lineage>
        <taxon>Bacteria</taxon>
        <taxon>Pseudomonadati</taxon>
        <taxon>Pseudomonadota</taxon>
        <taxon>Gammaproteobacteria</taxon>
        <taxon>Thiotrichales</taxon>
        <taxon>Thiotrichaceae</taxon>
        <taxon>environmental samples</taxon>
    </lineage>
</organism>
<evidence type="ECO:0000256" key="1">
    <source>
        <dbReference type="ARBA" id="ARBA00023002"/>
    </source>
</evidence>
<dbReference type="InterPro" id="IPR006115">
    <property type="entry name" value="6PGDH_NADP-bd"/>
</dbReference>
<dbReference type="SUPFAM" id="SSF51735">
    <property type="entry name" value="NAD(P)-binding Rossmann-fold domains"/>
    <property type="match status" value="1"/>
</dbReference>
<gene>
    <name evidence="6" type="ORF">HELGO_WM17121</name>
</gene>
<dbReference type="EC" id="1.1.1.60" evidence="6"/>
<evidence type="ECO:0000313" key="6">
    <source>
        <dbReference type="EMBL" id="CAA6824032.1"/>
    </source>
</evidence>
<evidence type="ECO:0000259" key="4">
    <source>
        <dbReference type="Pfam" id="PF03446"/>
    </source>
</evidence>
<dbReference type="InterPro" id="IPR008927">
    <property type="entry name" value="6-PGluconate_DH-like_C_sf"/>
</dbReference>
<dbReference type="InterPro" id="IPR029154">
    <property type="entry name" value="HIBADH-like_NADP-bd"/>
</dbReference>
<dbReference type="Gene3D" id="1.10.1040.10">
    <property type="entry name" value="N-(1-d-carboxylethyl)-l-norvaline Dehydrogenase, domain 2"/>
    <property type="match status" value="1"/>
</dbReference>
<keyword evidence="2" id="KW-0520">NAD</keyword>
<feature type="active site" evidence="3">
    <location>
        <position position="174"/>
    </location>
</feature>
<dbReference type="GO" id="GO:0008679">
    <property type="term" value="F:2-hydroxy-3-oxopropionate reductase activity"/>
    <property type="evidence" value="ECO:0007669"/>
    <property type="project" value="UniProtKB-EC"/>
</dbReference>
<keyword evidence="1 6" id="KW-0560">Oxidoreductase</keyword>
<dbReference type="SUPFAM" id="SSF48179">
    <property type="entry name" value="6-phosphogluconate dehydrogenase C-terminal domain-like"/>
    <property type="match status" value="1"/>
</dbReference>
<dbReference type="GO" id="GO:0050661">
    <property type="term" value="F:NADP binding"/>
    <property type="evidence" value="ECO:0007669"/>
    <property type="project" value="InterPro"/>
</dbReference>
<dbReference type="InterPro" id="IPR013328">
    <property type="entry name" value="6PGD_dom2"/>
</dbReference>
<dbReference type="Pfam" id="PF03446">
    <property type="entry name" value="NAD_binding_2"/>
    <property type="match status" value="1"/>
</dbReference>
<dbReference type="InterPro" id="IPR036291">
    <property type="entry name" value="NAD(P)-bd_dom_sf"/>
</dbReference>
<evidence type="ECO:0000256" key="3">
    <source>
        <dbReference type="PIRSR" id="PIRSR000103-1"/>
    </source>
</evidence>
<dbReference type="Gene3D" id="3.40.50.720">
    <property type="entry name" value="NAD(P)-binding Rossmann-like Domain"/>
    <property type="match status" value="1"/>
</dbReference>
<sequence>MTSTPRIGLIGPGIMGRPMGINLMNAGYSLSVYARRESSAAELLAAGASFYNTPAKLAKNSDIIISIVADTPDVEAVLLGENGVIEGAAEGLLVIDMSTISPVTTTEITEKLALKGIRMLDAPVSGGEAGAIAGTMTIMVGGEQVDFDEAYPVLAAMGKTITLIGGHGAGQIVKACNNMIIAQTIIAVSESFEMAKKAGVDLSKAREALSGGFAGSKVMEIHAKRMIDDDYTPGFKAKLHNKDLRIAASTIETYGLNLPSSQLAINYMQQLVDMGHGEIDSAALAKVVNKEA</sequence>
<evidence type="ECO:0000256" key="2">
    <source>
        <dbReference type="ARBA" id="ARBA00023027"/>
    </source>
</evidence>
<dbReference type="PIRSF" id="PIRSF000103">
    <property type="entry name" value="HIBADH"/>
    <property type="match status" value="1"/>
</dbReference>
<dbReference type="GO" id="GO:0051287">
    <property type="term" value="F:NAD binding"/>
    <property type="evidence" value="ECO:0007669"/>
    <property type="project" value="InterPro"/>
</dbReference>
<dbReference type="AlphaFoldDB" id="A0A6S6TTF5"/>
<dbReference type="Pfam" id="PF14833">
    <property type="entry name" value="NAD_binding_11"/>
    <property type="match status" value="1"/>
</dbReference>
<name>A0A6S6TTF5_9GAMM</name>